<evidence type="ECO:0000259" key="2">
    <source>
        <dbReference type="Pfam" id="PF01627"/>
    </source>
</evidence>
<dbReference type="Pfam" id="PF01627">
    <property type="entry name" value="Hpt"/>
    <property type="match status" value="1"/>
</dbReference>
<keyword evidence="4" id="KW-1185">Reference proteome</keyword>
<name>A0A1H3FE69_9RHOB</name>
<evidence type="ECO:0000313" key="4">
    <source>
        <dbReference type="Proteomes" id="UP000199286"/>
    </source>
</evidence>
<dbReference type="EMBL" id="FNPF01000001">
    <property type="protein sequence ID" value="SDX88419.1"/>
    <property type="molecule type" value="Genomic_DNA"/>
</dbReference>
<proteinExistence type="predicted"/>
<dbReference type="AlphaFoldDB" id="A0A1H3FE69"/>
<dbReference type="GO" id="GO:0004672">
    <property type="term" value="F:protein kinase activity"/>
    <property type="evidence" value="ECO:0007669"/>
    <property type="project" value="UniProtKB-ARBA"/>
</dbReference>
<dbReference type="Gene3D" id="1.20.120.160">
    <property type="entry name" value="HPT domain"/>
    <property type="match status" value="1"/>
</dbReference>
<sequence>MIDWARVCELRDEIGAEDFEEVAELFLTEVSQCIADLPAARSPAVLRERMHALKGASLNLGFAALADICRAGERAAAQGDMNAVRPAEVRNIFAASLAAFEAEFARRFAA</sequence>
<protein>
    <submittedName>
        <fullName evidence="3">Hpt domain-containing protein</fullName>
    </submittedName>
</protein>
<gene>
    <name evidence="3" type="ORF">SAMN05444340_101331</name>
</gene>
<dbReference type="Proteomes" id="UP000199286">
    <property type="component" value="Unassembled WGS sequence"/>
</dbReference>
<dbReference type="InterPro" id="IPR008207">
    <property type="entry name" value="Sig_transdc_His_kin_Hpt_dom"/>
</dbReference>
<keyword evidence="1" id="KW-0902">Two-component regulatory system</keyword>
<feature type="domain" description="HPt" evidence="2">
    <location>
        <begin position="21"/>
        <end position="85"/>
    </location>
</feature>
<reference evidence="3 4" key="1">
    <citation type="submission" date="2016-10" db="EMBL/GenBank/DDBJ databases">
        <authorList>
            <person name="de Groot N.N."/>
        </authorList>
    </citation>
    <scope>NUCLEOTIDE SEQUENCE [LARGE SCALE GENOMIC DNA]</scope>
    <source>
        <strain evidence="3 4">DSM 26880</strain>
    </source>
</reference>
<dbReference type="InterPro" id="IPR036641">
    <property type="entry name" value="HPT_dom_sf"/>
</dbReference>
<dbReference type="OrthoDB" id="7867809at2"/>
<organism evidence="3 4">
    <name type="scientific">Citreimonas salinaria</name>
    <dbReference type="NCBI Taxonomy" id="321339"/>
    <lineage>
        <taxon>Bacteria</taxon>
        <taxon>Pseudomonadati</taxon>
        <taxon>Pseudomonadota</taxon>
        <taxon>Alphaproteobacteria</taxon>
        <taxon>Rhodobacterales</taxon>
        <taxon>Roseobacteraceae</taxon>
        <taxon>Citreimonas</taxon>
    </lineage>
</organism>
<dbReference type="SUPFAM" id="SSF47226">
    <property type="entry name" value="Histidine-containing phosphotransfer domain, HPT domain"/>
    <property type="match status" value="1"/>
</dbReference>
<evidence type="ECO:0000256" key="1">
    <source>
        <dbReference type="ARBA" id="ARBA00023012"/>
    </source>
</evidence>
<dbReference type="STRING" id="321339.SAMN05444340_101331"/>
<evidence type="ECO:0000313" key="3">
    <source>
        <dbReference type="EMBL" id="SDX88419.1"/>
    </source>
</evidence>
<dbReference type="RefSeq" id="WP_089878184.1">
    <property type="nucleotide sequence ID" value="NZ_FNPF01000001.1"/>
</dbReference>
<accession>A0A1H3FE69</accession>
<dbReference type="GO" id="GO:0000160">
    <property type="term" value="P:phosphorelay signal transduction system"/>
    <property type="evidence" value="ECO:0007669"/>
    <property type="project" value="UniProtKB-KW"/>
</dbReference>